<keyword evidence="3" id="KW-0808">Transferase</keyword>
<organism evidence="5 6">
    <name type="scientific">Aphanomyces euteiches</name>
    <dbReference type="NCBI Taxonomy" id="100861"/>
    <lineage>
        <taxon>Eukaryota</taxon>
        <taxon>Sar</taxon>
        <taxon>Stramenopiles</taxon>
        <taxon>Oomycota</taxon>
        <taxon>Saprolegniomycetes</taxon>
        <taxon>Saprolegniales</taxon>
        <taxon>Verrucalvaceae</taxon>
        <taxon>Aphanomyces</taxon>
    </lineage>
</organism>
<dbReference type="AlphaFoldDB" id="A0A6G0XDR0"/>
<dbReference type="PANTHER" id="PTHR12176:SF80">
    <property type="entry name" value="EEF1A LYSINE METHYLTRANSFERASE 4"/>
    <property type="match status" value="1"/>
</dbReference>
<feature type="domain" description="Methyltransferase" evidence="4">
    <location>
        <begin position="49"/>
        <end position="169"/>
    </location>
</feature>
<sequence length="220" mass="24996">MTAYLPKDNKEYKKQAYWDSRFESEESYDWLARYNDVAALVEQYVNPQARILVVGCGNSTFSIDLYEAGYTNITNLDFSSVVIERMQAKYGESHPLMKWVVGDMLKLPEQFAPSSFDVVIDKAAMDALMVEGGDTWSPAQHLLASAHEMCSGITSVLVPTGLFVQISFGQPHFRKRFLLGDQPHENTSTQYGWTYTYHNISIGLGYFFYVLQKIPPVESE</sequence>
<dbReference type="CDD" id="cd02440">
    <property type="entry name" value="AdoMet_MTases"/>
    <property type="match status" value="1"/>
</dbReference>
<keyword evidence="2" id="KW-0489">Methyltransferase</keyword>
<proteinExistence type="inferred from homology"/>
<evidence type="ECO:0000256" key="2">
    <source>
        <dbReference type="ARBA" id="ARBA00022603"/>
    </source>
</evidence>
<gene>
    <name evidence="5" type="ORF">Ae201684_005845</name>
</gene>
<comment type="similarity">
    <text evidence="1">Belongs to the methyltransferase superfamily.</text>
</comment>
<evidence type="ECO:0000256" key="3">
    <source>
        <dbReference type="ARBA" id="ARBA00022679"/>
    </source>
</evidence>
<dbReference type="Gene3D" id="3.40.50.150">
    <property type="entry name" value="Vaccinia Virus protein VP39"/>
    <property type="match status" value="1"/>
</dbReference>
<dbReference type="VEuPathDB" id="FungiDB:AeMF1_012117"/>
<dbReference type="Pfam" id="PF13847">
    <property type="entry name" value="Methyltransf_31"/>
    <property type="match status" value="1"/>
</dbReference>
<dbReference type="PANTHER" id="PTHR12176">
    <property type="entry name" value="SAM-DEPENDENT METHYLTRANSFERASE SUPERFAMILY PROTEIN"/>
    <property type="match status" value="1"/>
</dbReference>
<dbReference type="InterPro" id="IPR029063">
    <property type="entry name" value="SAM-dependent_MTases_sf"/>
</dbReference>
<evidence type="ECO:0000256" key="1">
    <source>
        <dbReference type="ARBA" id="ARBA00008361"/>
    </source>
</evidence>
<dbReference type="EMBL" id="VJMJ01000077">
    <property type="protein sequence ID" value="KAF0738287.1"/>
    <property type="molecule type" value="Genomic_DNA"/>
</dbReference>
<dbReference type="OrthoDB" id="411785at2759"/>
<name>A0A6G0XDR0_9STRA</name>
<dbReference type="SUPFAM" id="SSF53335">
    <property type="entry name" value="S-adenosyl-L-methionine-dependent methyltransferases"/>
    <property type="match status" value="1"/>
</dbReference>
<dbReference type="GO" id="GO:0008168">
    <property type="term" value="F:methyltransferase activity"/>
    <property type="evidence" value="ECO:0007669"/>
    <property type="project" value="UniProtKB-KW"/>
</dbReference>
<evidence type="ECO:0000259" key="4">
    <source>
        <dbReference type="Pfam" id="PF13847"/>
    </source>
</evidence>
<protein>
    <recommendedName>
        <fullName evidence="4">Methyltransferase domain-containing protein</fullName>
    </recommendedName>
</protein>
<evidence type="ECO:0000313" key="6">
    <source>
        <dbReference type="Proteomes" id="UP000481153"/>
    </source>
</evidence>
<evidence type="ECO:0000313" key="5">
    <source>
        <dbReference type="EMBL" id="KAF0738287.1"/>
    </source>
</evidence>
<dbReference type="FunFam" id="3.40.50.150:FF:000217">
    <property type="entry name" value="Methyltransferase protein 13"/>
    <property type="match status" value="1"/>
</dbReference>
<dbReference type="InterPro" id="IPR025714">
    <property type="entry name" value="Methyltranfer_dom"/>
</dbReference>
<accession>A0A6G0XDR0</accession>
<keyword evidence="6" id="KW-1185">Reference proteome</keyword>
<dbReference type="GO" id="GO:0032259">
    <property type="term" value="P:methylation"/>
    <property type="evidence" value="ECO:0007669"/>
    <property type="project" value="UniProtKB-KW"/>
</dbReference>
<reference evidence="5 6" key="1">
    <citation type="submission" date="2019-07" db="EMBL/GenBank/DDBJ databases">
        <title>Genomics analysis of Aphanomyces spp. identifies a new class of oomycete effector associated with host adaptation.</title>
        <authorList>
            <person name="Gaulin E."/>
        </authorList>
    </citation>
    <scope>NUCLEOTIDE SEQUENCE [LARGE SCALE GENOMIC DNA]</scope>
    <source>
        <strain evidence="5 6">ATCC 201684</strain>
    </source>
</reference>
<dbReference type="InterPro" id="IPR051419">
    <property type="entry name" value="Lys/N-term_MeTrsfase_sf"/>
</dbReference>
<dbReference type="Proteomes" id="UP000481153">
    <property type="component" value="Unassembled WGS sequence"/>
</dbReference>
<comment type="caution">
    <text evidence="5">The sequence shown here is derived from an EMBL/GenBank/DDBJ whole genome shotgun (WGS) entry which is preliminary data.</text>
</comment>